<evidence type="ECO:0000313" key="3">
    <source>
        <dbReference type="Proteomes" id="UP000325315"/>
    </source>
</evidence>
<accession>A0A5B6WUC7</accession>
<organism evidence="2 3">
    <name type="scientific">Gossypium australe</name>
    <dbReference type="NCBI Taxonomy" id="47621"/>
    <lineage>
        <taxon>Eukaryota</taxon>
        <taxon>Viridiplantae</taxon>
        <taxon>Streptophyta</taxon>
        <taxon>Embryophyta</taxon>
        <taxon>Tracheophyta</taxon>
        <taxon>Spermatophyta</taxon>
        <taxon>Magnoliopsida</taxon>
        <taxon>eudicotyledons</taxon>
        <taxon>Gunneridae</taxon>
        <taxon>Pentapetalae</taxon>
        <taxon>rosids</taxon>
        <taxon>malvids</taxon>
        <taxon>Malvales</taxon>
        <taxon>Malvaceae</taxon>
        <taxon>Malvoideae</taxon>
        <taxon>Gossypium</taxon>
    </lineage>
</organism>
<dbReference type="AlphaFoldDB" id="A0A5B6WUC7"/>
<evidence type="ECO:0000256" key="1">
    <source>
        <dbReference type="SAM" id="MobiDB-lite"/>
    </source>
</evidence>
<dbReference type="Proteomes" id="UP000325315">
    <property type="component" value="Unassembled WGS sequence"/>
</dbReference>
<dbReference type="EMBL" id="SMMG02000002">
    <property type="protein sequence ID" value="KAA3485531.1"/>
    <property type="molecule type" value="Genomic_DNA"/>
</dbReference>
<protein>
    <submittedName>
        <fullName evidence="2">Uncharacterized protein</fullName>
    </submittedName>
</protein>
<name>A0A5B6WUC7_9ROSI</name>
<proteinExistence type="predicted"/>
<feature type="region of interest" description="Disordered" evidence="1">
    <location>
        <begin position="78"/>
        <end position="100"/>
    </location>
</feature>
<keyword evidence="3" id="KW-1185">Reference proteome</keyword>
<reference evidence="3" key="1">
    <citation type="journal article" date="2019" name="Plant Biotechnol. J.">
        <title>Genome sequencing of the Australian wild diploid species Gossypium australe highlights disease resistance and delayed gland morphogenesis.</title>
        <authorList>
            <person name="Cai Y."/>
            <person name="Cai X."/>
            <person name="Wang Q."/>
            <person name="Wang P."/>
            <person name="Zhang Y."/>
            <person name="Cai C."/>
            <person name="Xu Y."/>
            <person name="Wang K."/>
            <person name="Zhou Z."/>
            <person name="Wang C."/>
            <person name="Geng S."/>
            <person name="Li B."/>
            <person name="Dong Q."/>
            <person name="Hou Y."/>
            <person name="Wang H."/>
            <person name="Ai P."/>
            <person name="Liu Z."/>
            <person name="Yi F."/>
            <person name="Sun M."/>
            <person name="An G."/>
            <person name="Cheng J."/>
            <person name="Zhang Y."/>
            <person name="Shi Q."/>
            <person name="Xie Y."/>
            <person name="Shi X."/>
            <person name="Chang Y."/>
            <person name="Huang F."/>
            <person name="Chen Y."/>
            <person name="Hong S."/>
            <person name="Mi L."/>
            <person name="Sun Q."/>
            <person name="Zhang L."/>
            <person name="Zhou B."/>
            <person name="Peng R."/>
            <person name="Zhang X."/>
            <person name="Liu F."/>
        </authorList>
    </citation>
    <scope>NUCLEOTIDE SEQUENCE [LARGE SCALE GENOMIC DNA]</scope>
    <source>
        <strain evidence="3">cv. PA1801</strain>
    </source>
</reference>
<feature type="compositionally biased region" description="Polar residues" evidence="1">
    <location>
        <begin position="80"/>
        <end position="100"/>
    </location>
</feature>
<evidence type="ECO:0000313" key="2">
    <source>
        <dbReference type="EMBL" id="KAA3485531.1"/>
    </source>
</evidence>
<sequence length="100" mass="11123">MDHLNVGKKIRNPDEASLSFNLSSFDISPAIYRTPPFQSILESGAPLVCRVFFFFWLRSTPGWTPYFSYPLIGGEENGGTVRNNQHSLPSHQAITSPAPP</sequence>
<comment type="caution">
    <text evidence="2">The sequence shown here is derived from an EMBL/GenBank/DDBJ whole genome shotgun (WGS) entry which is preliminary data.</text>
</comment>
<gene>
    <name evidence="2" type="ORF">EPI10_007497</name>
</gene>